<gene>
    <name evidence="2" type="ORF">PCON_05147</name>
</gene>
<proteinExistence type="predicted"/>
<name>U4L6A8_PYROM</name>
<feature type="compositionally biased region" description="Basic and acidic residues" evidence="1">
    <location>
        <begin position="185"/>
        <end position="194"/>
    </location>
</feature>
<dbReference type="AlphaFoldDB" id="U4L6A8"/>
<evidence type="ECO:0000313" key="2">
    <source>
        <dbReference type="EMBL" id="CCX05560.1"/>
    </source>
</evidence>
<organism evidence="2 3">
    <name type="scientific">Pyronema omphalodes (strain CBS 100304)</name>
    <name type="common">Pyronema confluens</name>
    <dbReference type="NCBI Taxonomy" id="1076935"/>
    <lineage>
        <taxon>Eukaryota</taxon>
        <taxon>Fungi</taxon>
        <taxon>Dikarya</taxon>
        <taxon>Ascomycota</taxon>
        <taxon>Pezizomycotina</taxon>
        <taxon>Pezizomycetes</taxon>
        <taxon>Pezizales</taxon>
        <taxon>Pyronemataceae</taxon>
        <taxon>Pyronema</taxon>
    </lineage>
</organism>
<evidence type="ECO:0000313" key="3">
    <source>
        <dbReference type="Proteomes" id="UP000018144"/>
    </source>
</evidence>
<dbReference type="OrthoDB" id="10420785at2759"/>
<dbReference type="EMBL" id="HF935261">
    <property type="protein sequence ID" value="CCX05560.1"/>
    <property type="molecule type" value="Genomic_DNA"/>
</dbReference>
<accession>U4L6A8</accession>
<protein>
    <submittedName>
        <fullName evidence="2">Uncharacterized protein</fullName>
    </submittedName>
</protein>
<reference evidence="2 3" key="1">
    <citation type="journal article" date="2013" name="PLoS Genet.">
        <title>The genome and development-dependent transcriptomes of Pyronema confluens: a window into fungal evolution.</title>
        <authorList>
            <person name="Traeger S."/>
            <person name="Altegoer F."/>
            <person name="Freitag M."/>
            <person name="Gabaldon T."/>
            <person name="Kempken F."/>
            <person name="Kumar A."/>
            <person name="Marcet-Houben M."/>
            <person name="Poggeler S."/>
            <person name="Stajich J.E."/>
            <person name="Nowrousian M."/>
        </authorList>
    </citation>
    <scope>NUCLEOTIDE SEQUENCE [LARGE SCALE GENOMIC DNA]</scope>
    <source>
        <strain evidence="3">CBS 100304</strain>
        <tissue evidence="2">Vegetative mycelium</tissue>
    </source>
</reference>
<feature type="region of interest" description="Disordered" evidence="1">
    <location>
        <begin position="185"/>
        <end position="240"/>
    </location>
</feature>
<feature type="compositionally biased region" description="Polar residues" evidence="1">
    <location>
        <begin position="42"/>
        <end position="51"/>
    </location>
</feature>
<feature type="region of interest" description="Disordered" evidence="1">
    <location>
        <begin position="1"/>
        <end position="59"/>
    </location>
</feature>
<feature type="compositionally biased region" description="Gly residues" evidence="1">
    <location>
        <begin position="230"/>
        <end position="240"/>
    </location>
</feature>
<feature type="compositionally biased region" description="Acidic residues" evidence="1">
    <location>
        <begin position="209"/>
        <end position="218"/>
    </location>
</feature>
<dbReference type="Proteomes" id="UP000018144">
    <property type="component" value="Unassembled WGS sequence"/>
</dbReference>
<evidence type="ECO:0000256" key="1">
    <source>
        <dbReference type="SAM" id="MobiDB-lite"/>
    </source>
</evidence>
<feature type="compositionally biased region" description="Polar residues" evidence="1">
    <location>
        <begin position="195"/>
        <end position="206"/>
    </location>
</feature>
<sequence>MNQQDYDMPDGMLIDTPNTPPAGGRRSASASSPRDRLAALRNSASPQQNPTYGLAPTKLTNQVPPQYLQQNDGQNLHKNHQNNYRHGFAAPVDYEYHHQSQVSTLPYGAPHLAVRDLRNRDYESPPPQFHQHQQNTLFVPVPSYGSNDIDMFCDQQNDMFYSEQNYTSFASPGISSLLSVGNRMDVDVQGDRGPQRSTSRASKRSLQIQEDDGEDDEQDKIRKMKRTGTGDLGRGDGPAW</sequence>
<keyword evidence="3" id="KW-1185">Reference proteome</keyword>
<feature type="compositionally biased region" description="Low complexity" evidence="1">
    <location>
        <begin position="21"/>
        <end position="32"/>
    </location>
</feature>